<dbReference type="Proteomes" id="UP000067399">
    <property type="component" value="Chromosome"/>
</dbReference>
<accession>A0A0P0UQE8</accession>
<dbReference type="InterPro" id="IPR048923">
    <property type="entry name" value="RE_NgoFVII_C"/>
</dbReference>
<reference evidence="2 3" key="1">
    <citation type="journal article" date="2000" name="Mar. Ecol. Prog. Ser.">
        <title>Phylogenetic characterization of endosymbionts in three hydrothermal vent mussels: influence on host distributions.</title>
        <authorList>
            <person name="Fujiwara Y."/>
            <person name="Takai K."/>
            <person name="Uematsu K."/>
            <person name="Tsuchida S."/>
            <person name="Hunt J.C."/>
            <person name="Hashimoto J."/>
        </authorList>
    </citation>
    <scope>NUCLEOTIDE SEQUENCE [LARGE SCALE GENOMIC DNA]</scope>
    <source>
        <strain evidence="2 3">Myojin Knoll</strain>
    </source>
</reference>
<name>A0A0P0UQE8_9GAMM</name>
<reference evidence="2 3" key="2">
    <citation type="journal article" date="2016" name="ISME J.">
        <title>Heterogeneous composition of key metabolic gene clusters in a vent mussel symbiont population.</title>
        <authorList>
            <person name="Ikuta T."/>
            <person name="Takaki Y."/>
            <person name="Nagai Y."/>
            <person name="Shimamura S."/>
            <person name="Tsuda M."/>
            <person name="Kawagucci S."/>
            <person name="Aoki Y."/>
            <person name="Inoue K."/>
            <person name="Teruya M."/>
            <person name="Satou K."/>
            <person name="Teruya K."/>
            <person name="Shimoji M."/>
            <person name="Tamotsu H."/>
            <person name="Hirano T."/>
            <person name="Maruyama T."/>
            <person name="Yoshida T."/>
        </authorList>
    </citation>
    <scope>NUCLEOTIDE SEQUENCE [LARGE SCALE GENOMIC DNA]</scope>
    <source>
        <strain evidence="2 3">Myojin Knoll</strain>
    </source>
</reference>
<dbReference type="RefSeq" id="WP_066042923.1">
    <property type="nucleotide sequence ID" value="NZ_AP013042.1"/>
</dbReference>
<dbReference type="REBASE" id="127779">
    <property type="entry name" value="EbaMkORF252P"/>
</dbReference>
<organism evidence="2 3">
    <name type="scientific">endosymbiont of Bathymodiolus septemdierum str. Myojin knoll</name>
    <dbReference type="NCBI Taxonomy" id="1303921"/>
    <lineage>
        <taxon>Bacteria</taxon>
        <taxon>Pseudomonadati</taxon>
        <taxon>Pseudomonadota</taxon>
        <taxon>Gammaproteobacteria</taxon>
        <taxon>sulfur-oxidizing symbionts</taxon>
    </lineage>
</organism>
<dbReference type="STRING" id="1303921.BSEPE_0251"/>
<dbReference type="EMBL" id="AP013042">
    <property type="protein sequence ID" value="BAS67267.1"/>
    <property type="molecule type" value="Genomic_DNA"/>
</dbReference>
<dbReference type="OrthoDB" id="1296974at2"/>
<dbReference type="Pfam" id="PF20731">
    <property type="entry name" value="RE_NgoFVII_C"/>
    <property type="match status" value="1"/>
</dbReference>
<evidence type="ECO:0000313" key="3">
    <source>
        <dbReference type="Proteomes" id="UP000067399"/>
    </source>
</evidence>
<evidence type="ECO:0000259" key="1">
    <source>
        <dbReference type="Pfam" id="PF20731"/>
    </source>
</evidence>
<dbReference type="KEGG" id="ebh:BSEPE_0251"/>
<keyword evidence="3" id="KW-1185">Reference proteome</keyword>
<evidence type="ECO:0000313" key="2">
    <source>
        <dbReference type="EMBL" id="BAS67267.1"/>
    </source>
</evidence>
<gene>
    <name evidence="2" type="ORF">BSEPE_0251</name>
</gene>
<sequence>MFFENQSNNQQGDYQNFLEIVGSLSNLYSDSKTPYLYYRIAEKLFCRAFKADDLSRGDVSIDAKKGLIGIGLKTFLANNNKTFQKIAEFNNDRELYIGLSNKKLIEKVANLRNARIQFAKKTYQTQSSIYHCVLREESKFKIFESNMDKIAINNIQHIKINAKKNVIKFDDDINDYSFSLSKSTLSKRFDSTNPSLILDEFDINILKDPLLTLQECFTQEKIFLTDTKIKQTVYLPLYSKNMEVFEKSGLNQWNAKGRVRHANEIYIPVPIVIHNNFPNFFPSRDMPFSLKLPNGKIMKSKMCQDSSKALMSYSNKELGQWLLRDVLELPEGELLTYAKLQFLGIDSVRIDKINDLEFEINFAKVGSYETFKETYL</sequence>
<protein>
    <recommendedName>
        <fullName evidence="1">Restriction endonuclease type II NgoFVII C-terminal B3-like DNA-binding domain-containing protein</fullName>
    </recommendedName>
</protein>
<dbReference type="AlphaFoldDB" id="A0A0P0UQE8"/>
<proteinExistence type="predicted"/>
<feature type="domain" description="Restriction endonuclease type II NgoFVII C-terminal B3-like DNA-binding" evidence="1">
    <location>
        <begin position="230"/>
        <end position="353"/>
    </location>
</feature>